<gene>
    <name evidence="1" type="ORF">METZ01_LOCUS194790</name>
</gene>
<organism evidence="1">
    <name type="scientific">marine metagenome</name>
    <dbReference type="NCBI Taxonomy" id="408172"/>
    <lineage>
        <taxon>unclassified sequences</taxon>
        <taxon>metagenomes</taxon>
        <taxon>ecological metagenomes</taxon>
    </lineage>
</organism>
<dbReference type="EMBL" id="UINC01041113">
    <property type="protein sequence ID" value="SVB41936.1"/>
    <property type="molecule type" value="Genomic_DNA"/>
</dbReference>
<reference evidence="1" key="1">
    <citation type="submission" date="2018-05" db="EMBL/GenBank/DDBJ databases">
        <authorList>
            <person name="Lanie J.A."/>
            <person name="Ng W.-L."/>
            <person name="Kazmierczak K.M."/>
            <person name="Andrzejewski T.M."/>
            <person name="Davidsen T.M."/>
            <person name="Wayne K.J."/>
            <person name="Tettelin H."/>
            <person name="Glass J.I."/>
            <person name="Rusch D."/>
            <person name="Podicherti R."/>
            <person name="Tsui H.-C.T."/>
            <person name="Winkler M.E."/>
        </authorList>
    </citation>
    <scope>NUCLEOTIDE SEQUENCE</scope>
</reference>
<accession>A0A382DTV9</accession>
<dbReference type="AlphaFoldDB" id="A0A382DTV9"/>
<sequence length="24" mass="2871">MKSKFDSNLSLDTLDMKNEYLKHI</sequence>
<protein>
    <submittedName>
        <fullName evidence="1">Uncharacterized protein</fullName>
    </submittedName>
</protein>
<evidence type="ECO:0000313" key="1">
    <source>
        <dbReference type="EMBL" id="SVB41936.1"/>
    </source>
</evidence>
<name>A0A382DTV9_9ZZZZ</name>
<proteinExistence type="predicted"/>